<dbReference type="EMBL" id="QNBE01000007">
    <property type="protein sequence ID" value="RKX71531.1"/>
    <property type="molecule type" value="Genomic_DNA"/>
</dbReference>
<keyword evidence="2" id="KW-0472">Membrane</keyword>
<dbReference type="Gene3D" id="2.40.160.50">
    <property type="entry name" value="membrane protein fhac: a member of the omp85/tpsb transporter family"/>
    <property type="match status" value="1"/>
</dbReference>
<feature type="domain" description="Bacterial surface antigen (D15)" evidence="3">
    <location>
        <begin position="1"/>
        <end position="90"/>
    </location>
</feature>
<evidence type="ECO:0000313" key="5">
    <source>
        <dbReference type="Proteomes" id="UP000268469"/>
    </source>
</evidence>
<dbReference type="Proteomes" id="UP000268469">
    <property type="component" value="Unassembled WGS sequence"/>
</dbReference>
<evidence type="ECO:0000259" key="3">
    <source>
        <dbReference type="Pfam" id="PF01103"/>
    </source>
</evidence>
<protein>
    <recommendedName>
        <fullName evidence="3">Bacterial surface antigen (D15) domain-containing protein</fullName>
    </recommendedName>
</protein>
<evidence type="ECO:0000256" key="2">
    <source>
        <dbReference type="ARBA" id="ARBA00023136"/>
    </source>
</evidence>
<name>A0A660SNA5_UNCW3</name>
<dbReference type="Pfam" id="PF01103">
    <property type="entry name" value="Omp85"/>
    <property type="match status" value="1"/>
</dbReference>
<dbReference type="GO" id="GO:0019867">
    <property type="term" value="C:outer membrane"/>
    <property type="evidence" value="ECO:0007669"/>
    <property type="project" value="InterPro"/>
</dbReference>
<comment type="caution">
    <text evidence="4">The sequence shown here is derived from an EMBL/GenBank/DDBJ whole genome shotgun (WGS) entry which is preliminary data.</text>
</comment>
<reference evidence="4 5" key="1">
    <citation type="submission" date="2018-06" db="EMBL/GenBank/DDBJ databases">
        <title>Extensive metabolic versatility and redundancy in microbially diverse, dynamic hydrothermal sediments.</title>
        <authorList>
            <person name="Dombrowski N."/>
            <person name="Teske A."/>
            <person name="Baker B.J."/>
        </authorList>
    </citation>
    <scope>NUCLEOTIDE SEQUENCE [LARGE SCALE GENOMIC DNA]</scope>
    <source>
        <strain evidence="4">B36_G15</strain>
    </source>
</reference>
<organism evidence="4 5">
    <name type="scientific">candidate division WOR-3 bacterium</name>
    <dbReference type="NCBI Taxonomy" id="2052148"/>
    <lineage>
        <taxon>Bacteria</taxon>
        <taxon>Bacteria division WOR-3</taxon>
    </lineage>
</organism>
<accession>A0A660SNA5</accession>
<feature type="non-terminal residue" evidence="4">
    <location>
        <position position="1"/>
    </location>
</feature>
<dbReference type="AlphaFoldDB" id="A0A660SNA5"/>
<sequence length="90" mass="10086">PKDREGNPLGGERYLLISLEERLPIIWQLGCAFFFDFGSLSQRLDDEELKIDAGIGFGLRLYTPLGPIRLDYGRTLEGGGRLHFAIGEAF</sequence>
<evidence type="ECO:0000313" key="4">
    <source>
        <dbReference type="EMBL" id="RKX71531.1"/>
    </source>
</evidence>
<dbReference type="InterPro" id="IPR000184">
    <property type="entry name" value="Bac_surfAg_D15"/>
</dbReference>
<evidence type="ECO:0000256" key="1">
    <source>
        <dbReference type="ARBA" id="ARBA00004370"/>
    </source>
</evidence>
<comment type="subcellular location">
    <subcellularLocation>
        <location evidence="1">Membrane</location>
    </subcellularLocation>
</comment>
<proteinExistence type="predicted"/>
<gene>
    <name evidence="4" type="ORF">DRP53_01380</name>
</gene>